<sequence length="67" mass="7429">MASPEYVADTANGDRIGVVRQRYEGSVYLRPPGGGTEWATAPEALRHLSPEELARVRVYETPVGRWS</sequence>
<comment type="caution">
    <text evidence="1">The sequence shown here is derived from an EMBL/GenBank/DDBJ whole genome shotgun (WGS) entry which is preliminary data.</text>
</comment>
<protein>
    <submittedName>
        <fullName evidence="1">Uncharacterized protein</fullName>
    </submittedName>
</protein>
<dbReference type="RefSeq" id="WP_344079411.1">
    <property type="nucleotide sequence ID" value="NZ_BAAACA010000052.1"/>
</dbReference>
<proteinExistence type="predicted"/>
<name>A0ABP3S1H1_9ACTN</name>
<reference evidence="2" key="1">
    <citation type="journal article" date="2019" name="Int. J. Syst. Evol. Microbiol.">
        <title>The Global Catalogue of Microorganisms (GCM) 10K type strain sequencing project: providing services to taxonomists for standard genome sequencing and annotation.</title>
        <authorList>
            <consortium name="The Broad Institute Genomics Platform"/>
            <consortium name="The Broad Institute Genome Sequencing Center for Infectious Disease"/>
            <person name="Wu L."/>
            <person name="Ma J."/>
        </authorList>
    </citation>
    <scope>NUCLEOTIDE SEQUENCE [LARGE SCALE GENOMIC DNA]</scope>
    <source>
        <strain evidence="2">JCM 5067</strain>
    </source>
</reference>
<dbReference type="EMBL" id="BAAACA010000052">
    <property type="protein sequence ID" value="GAA0623501.1"/>
    <property type="molecule type" value="Genomic_DNA"/>
</dbReference>
<gene>
    <name evidence="1" type="ORF">GCM10010394_62780</name>
</gene>
<evidence type="ECO:0000313" key="1">
    <source>
        <dbReference type="EMBL" id="GAA0623501.1"/>
    </source>
</evidence>
<organism evidence="1 2">
    <name type="scientific">Streptomyces crystallinus</name>
    <dbReference type="NCBI Taxonomy" id="68191"/>
    <lineage>
        <taxon>Bacteria</taxon>
        <taxon>Bacillati</taxon>
        <taxon>Actinomycetota</taxon>
        <taxon>Actinomycetes</taxon>
        <taxon>Kitasatosporales</taxon>
        <taxon>Streptomycetaceae</taxon>
        <taxon>Streptomyces</taxon>
    </lineage>
</organism>
<dbReference type="Proteomes" id="UP001500668">
    <property type="component" value="Unassembled WGS sequence"/>
</dbReference>
<evidence type="ECO:0000313" key="2">
    <source>
        <dbReference type="Proteomes" id="UP001500668"/>
    </source>
</evidence>
<accession>A0ABP3S1H1</accession>
<keyword evidence="2" id="KW-1185">Reference proteome</keyword>